<dbReference type="Proteomes" id="UP000281752">
    <property type="component" value="Unassembled WGS sequence"/>
</dbReference>
<feature type="region of interest" description="Disordered" evidence="3">
    <location>
        <begin position="269"/>
        <end position="301"/>
    </location>
</feature>
<feature type="compositionally biased region" description="Polar residues" evidence="3">
    <location>
        <begin position="113"/>
        <end position="126"/>
    </location>
</feature>
<accession>A0AB74CTZ2</accession>
<comment type="caution">
    <text evidence="4">The sequence shown here is derived from an EMBL/GenBank/DDBJ whole genome shotgun (WGS) entry which is preliminary data.</text>
</comment>
<dbReference type="Pfam" id="PF03780">
    <property type="entry name" value="Asp23"/>
    <property type="match status" value="1"/>
</dbReference>
<feature type="compositionally biased region" description="Basic and acidic residues" evidence="3">
    <location>
        <begin position="59"/>
        <end position="69"/>
    </location>
</feature>
<evidence type="ECO:0000256" key="1">
    <source>
        <dbReference type="ARBA" id="ARBA00005721"/>
    </source>
</evidence>
<dbReference type="RefSeq" id="WP_070769943.1">
    <property type="nucleotide sequence ID" value="NZ_JAOCXV010000001.1"/>
</dbReference>
<comment type="similarity">
    <text evidence="1">Belongs to the asp23 family.</text>
</comment>
<sequence>MNNNNKNNNNNKMNNQKPVSAHPDPTTPNQSNGVNDEKNKTAPVSAHPDPVVPNVQQGVEEKKHDAEKHAPHHPGSPESKVPEQHDAIDPSKPLEEQKHPSDHAKAQEKLSSEHSNGQGKLGSQHTNDQKNHGSEQEDSMRGELNYEDKVVQKIIGIAIEQVDGLLSANGGFFSNVAGKLVNTDNVTAGIETEVGKKQVAVDMDIIVEYGKDIEKIFEEMQEVIGKEVKNMTHLDVIEVNANVVDIKTKEEFEKDQETVQDKVTDAAKKTGEFASNQTDKVKSAAGSGVEKVKENTEPRVQ</sequence>
<dbReference type="EMBL" id="RKNM01000022">
    <property type="protein sequence ID" value="ROX53529.1"/>
    <property type="molecule type" value="Genomic_DNA"/>
</dbReference>
<reference evidence="4 5" key="1">
    <citation type="submission" date="2018-10" db="EMBL/GenBank/DDBJ databases">
        <title>Genotypes and phenotypes of Enterococci isolated from broiler chickens.</title>
        <authorList>
            <person name="Muhammad A.R."/>
            <person name="Diarra M.S."/>
        </authorList>
    </citation>
    <scope>NUCLEOTIDE SEQUENCE [LARGE SCALE GENOMIC DNA]</scope>
    <source>
        <strain evidence="4 5">P5 C A 35</strain>
    </source>
</reference>
<feature type="compositionally biased region" description="Basic and acidic residues" evidence="3">
    <location>
        <begin position="80"/>
        <end position="112"/>
    </location>
</feature>
<dbReference type="InterPro" id="IPR005531">
    <property type="entry name" value="Asp23"/>
</dbReference>
<proteinExistence type="inferred from homology"/>
<protein>
    <recommendedName>
        <fullName evidence="2">Stress response regulator gls24 homolog</fullName>
    </recommendedName>
</protein>
<feature type="compositionally biased region" description="Basic and acidic residues" evidence="3">
    <location>
        <begin position="127"/>
        <end position="143"/>
    </location>
</feature>
<evidence type="ECO:0000256" key="3">
    <source>
        <dbReference type="SAM" id="MobiDB-lite"/>
    </source>
</evidence>
<dbReference type="AlphaFoldDB" id="A0AB74CTZ2"/>
<evidence type="ECO:0000313" key="4">
    <source>
        <dbReference type="EMBL" id="ROX53529.1"/>
    </source>
</evidence>
<organism evidence="4 5">
    <name type="scientific">Enterococcus faecium</name>
    <name type="common">Streptococcus faecium</name>
    <dbReference type="NCBI Taxonomy" id="1352"/>
    <lineage>
        <taxon>Bacteria</taxon>
        <taxon>Bacillati</taxon>
        <taxon>Bacillota</taxon>
        <taxon>Bacilli</taxon>
        <taxon>Lactobacillales</taxon>
        <taxon>Enterococcaceae</taxon>
        <taxon>Enterococcus</taxon>
    </lineage>
</organism>
<name>A0AB74CTZ2_ENTFC</name>
<evidence type="ECO:0000313" key="5">
    <source>
        <dbReference type="Proteomes" id="UP000281752"/>
    </source>
</evidence>
<gene>
    <name evidence="4" type="ORF">EGW36_12675</name>
</gene>
<dbReference type="PANTHER" id="PTHR34297">
    <property type="entry name" value="HYPOTHETICAL CYTOSOLIC PROTEIN-RELATED"/>
    <property type="match status" value="1"/>
</dbReference>
<feature type="region of interest" description="Disordered" evidence="3">
    <location>
        <begin position="1"/>
        <end position="143"/>
    </location>
</feature>
<evidence type="ECO:0000256" key="2">
    <source>
        <dbReference type="ARBA" id="ARBA00039575"/>
    </source>
</evidence>
<feature type="compositionally biased region" description="Basic and acidic residues" evidence="3">
    <location>
        <begin position="290"/>
        <end position="301"/>
    </location>
</feature>
<dbReference type="PANTHER" id="PTHR34297:SF3">
    <property type="entry name" value="ALKALINE SHOCK PROTEIN 23"/>
    <property type="match status" value="1"/>
</dbReference>
<feature type="compositionally biased region" description="Low complexity" evidence="3">
    <location>
        <begin position="1"/>
        <end position="15"/>
    </location>
</feature>